<reference evidence="3 4" key="1">
    <citation type="submission" date="2017-04" db="EMBL/GenBank/DDBJ databases">
        <title>Comparative genome analysis of Subtercola boreus.</title>
        <authorList>
            <person name="Cho Y.-J."/>
            <person name="Cho A."/>
            <person name="Kim O.-S."/>
            <person name="Lee J.-I."/>
        </authorList>
    </citation>
    <scope>NUCLEOTIDE SEQUENCE [LARGE SCALE GENOMIC DNA]</scope>
    <source>
        <strain evidence="3 4">P27479</strain>
    </source>
</reference>
<evidence type="ECO:0000256" key="1">
    <source>
        <dbReference type="SAM" id="MobiDB-lite"/>
    </source>
</evidence>
<keyword evidence="2" id="KW-1133">Transmembrane helix</keyword>
<feature type="region of interest" description="Disordered" evidence="1">
    <location>
        <begin position="179"/>
        <end position="219"/>
    </location>
</feature>
<protein>
    <submittedName>
        <fullName evidence="3">Uncharacterized protein</fullName>
    </submittedName>
</protein>
<dbReference type="Proteomes" id="UP000256541">
    <property type="component" value="Unassembled WGS sequence"/>
</dbReference>
<evidence type="ECO:0000256" key="2">
    <source>
        <dbReference type="SAM" id="Phobius"/>
    </source>
</evidence>
<proteinExistence type="predicted"/>
<organism evidence="3 4">
    <name type="scientific">Subtercola boreus</name>
    <dbReference type="NCBI Taxonomy" id="120213"/>
    <lineage>
        <taxon>Bacteria</taxon>
        <taxon>Bacillati</taxon>
        <taxon>Actinomycetota</taxon>
        <taxon>Actinomycetes</taxon>
        <taxon>Micrococcales</taxon>
        <taxon>Microbacteriaceae</taxon>
        <taxon>Subtercola</taxon>
    </lineage>
</organism>
<gene>
    <name evidence="3" type="ORF">B7R22_16230</name>
</gene>
<dbReference type="EMBL" id="NBXB01000042">
    <property type="protein sequence ID" value="RFA12345.1"/>
    <property type="molecule type" value="Genomic_DNA"/>
</dbReference>
<sequence>MAEWHARFERDARFRHAVEAEYDGAYDVGDALWWLDHPTADGPSGEPAPRRALAGLQRAAFARPAGAGEEAKALAAQSELEAIGTSLESERAETERAVAESLTTLDARPAVRRRTTVLLAGAFIAAGCLAGAAAFVATTVIASQSAASGAGTAADGNSVGAGTGNSAGSGANGAPGDNAAGSAADGAGTAAADGGSSYSATGGDGSADPTPRLTAAPYPNFPPGIGADSYSAIFSHGQLVADLPPSEPAQELLVSTFRALNVSQNSPGAVYAAVSTSNQVCLVVYGNPVDYGYTCDAVDRVATRGLQVSLSTRDYRDPDTGLVTPGVGLSVRWLPDGALTLDSSVPYDRD</sequence>
<accession>A0A3E0VRU3</accession>
<dbReference type="AlphaFoldDB" id="A0A3E0VRU3"/>
<keyword evidence="2" id="KW-0472">Membrane</keyword>
<feature type="transmembrane region" description="Helical" evidence="2">
    <location>
        <begin position="117"/>
        <end position="137"/>
    </location>
</feature>
<evidence type="ECO:0000313" key="3">
    <source>
        <dbReference type="EMBL" id="RFA12345.1"/>
    </source>
</evidence>
<name>A0A3E0VRU3_9MICO</name>
<feature type="compositionally biased region" description="Low complexity" evidence="1">
    <location>
        <begin position="179"/>
        <end position="201"/>
    </location>
</feature>
<evidence type="ECO:0000313" key="4">
    <source>
        <dbReference type="Proteomes" id="UP000256541"/>
    </source>
</evidence>
<keyword evidence="2" id="KW-0812">Transmembrane</keyword>
<comment type="caution">
    <text evidence="3">The sequence shown here is derived from an EMBL/GenBank/DDBJ whole genome shotgun (WGS) entry which is preliminary data.</text>
</comment>